<feature type="domain" description="HTH arsR-type" evidence="4">
    <location>
        <begin position="20"/>
        <end position="115"/>
    </location>
</feature>
<dbReference type="GO" id="GO:0003677">
    <property type="term" value="F:DNA binding"/>
    <property type="evidence" value="ECO:0007669"/>
    <property type="project" value="UniProtKB-KW"/>
</dbReference>
<evidence type="ECO:0000256" key="2">
    <source>
        <dbReference type="ARBA" id="ARBA00023125"/>
    </source>
</evidence>
<dbReference type="PANTHER" id="PTHR43132:SF6">
    <property type="entry name" value="HTH-TYPE TRANSCRIPTIONAL REPRESSOR CZRA"/>
    <property type="match status" value="1"/>
</dbReference>
<keyword evidence="3" id="KW-0804">Transcription</keyword>
<keyword evidence="1" id="KW-0805">Transcription regulation</keyword>
<dbReference type="PATRIC" id="fig|348151.3.peg.513"/>
<dbReference type="InterPro" id="IPR036388">
    <property type="entry name" value="WH-like_DNA-bd_sf"/>
</dbReference>
<dbReference type="PROSITE" id="PS50987">
    <property type="entry name" value="HTH_ARSR_2"/>
    <property type="match status" value="1"/>
</dbReference>
<dbReference type="InterPro" id="IPR001845">
    <property type="entry name" value="HTH_ArsR_DNA-bd_dom"/>
</dbReference>
<dbReference type="PANTHER" id="PTHR43132">
    <property type="entry name" value="ARSENICAL RESISTANCE OPERON REPRESSOR ARSR-RELATED"/>
    <property type="match status" value="1"/>
</dbReference>
<gene>
    <name evidence="5" type="ORF">IV55_GL000505</name>
</gene>
<proteinExistence type="predicted"/>
<dbReference type="InterPro" id="IPR051011">
    <property type="entry name" value="Metal_resp_trans_reg"/>
</dbReference>
<dbReference type="AlphaFoldDB" id="A0A0R2L714"/>
<dbReference type="Pfam" id="PF01022">
    <property type="entry name" value="HTH_5"/>
    <property type="match status" value="1"/>
</dbReference>
<keyword evidence="6" id="KW-1185">Reference proteome</keyword>
<reference evidence="5 6" key="1">
    <citation type="journal article" date="2015" name="Genome Announc.">
        <title>Expanding the biotechnology potential of lactobacilli through comparative genomics of 213 strains and associated genera.</title>
        <authorList>
            <person name="Sun Z."/>
            <person name="Harris H.M."/>
            <person name="McCann A."/>
            <person name="Guo C."/>
            <person name="Argimon S."/>
            <person name="Zhang W."/>
            <person name="Yang X."/>
            <person name="Jeffery I.B."/>
            <person name="Cooney J.C."/>
            <person name="Kagawa T.F."/>
            <person name="Liu W."/>
            <person name="Song Y."/>
            <person name="Salvetti E."/>
            <person name="Wrobel A."/>
            <person name="Rasinkangas P."/>
            <person name="Parkhill J."/>
            <person name="Rea M.C."/>
            <person name="O'Sullivan O."/>
            <person name="Ritari J."/>
            <person name="Douillard F.P."/>
            <person name="Paul Ross R."/>
            <person name="Yang R."/>
            <person name="Briner A.E."/>
            <person name="Felis G.E."/>
            <person name="de Vos W.M."/>
            <person name="Barrangou R."/>
            <person name="Klaenhammer T.R."/>
            <person name="Caufield P.W."/>
            <person name="Cui Y."/>
            <person name="Zhang H."/>
            <person name="O'Toole P.W."/>
        </authorList>
    </citation>
    <scope>NUCLEOTIDE SEQUENCE [LARGE SCALE GENOMIC DNA]</scope>
    <source>
        <strain evidence="5 6">DSM 22696</strain>
    </source>
</reference>
<dbReference type="Proteomes" id="UP000051139">
    <property type="component" value="Unassembled WGS sequence"/>
</dbReference>
<evidence type="ECO:0000259" key="4">
    <source>
        <dbReference type="PROSITE" id="PS50987"/>
    </source>
</evidence>
<evidence type="ECO:0000313" key="5">
    <source>
        <dbReference type="EMBL" id="KRN94519.1"/>
    </source>
</evidence>
<dbReference type="InterPro" id="IPR011991">
    <property type="entry name" value="ArsR-like_HTH"/>
</dbReference>
<dbReference type="PRINTS" id="PR00778">
    <property type="entry name" value="HTHARSR"/>
</dbReference>
<dbReference type="SMART" id="SM00418">
    <property type="entry name" value="HTH_ARSR"/>
    <property type="match status" value="1"/>
</dbReference>
<dbReference type="EMBL" id="JQCB01000014">
    <property type="protein sequence ID" value="KRN94519.1"/>
    <property type="molecule type" value="Genomic_DNA"/>
</dbReference>
<comment type="caution">
    <text evidence="5">The sequence shown here is derived from an EMBL/GenBank/DDBJ whole genome shotgun (WGS) entry which is preliminary data.</text>
</comment>
<dbReference type="Gene3D" id="1.10.10.10">
    <property type="entry name" value="Winged helix-like DNA-binding domain superfamily/Winged helix DNA-binding domain"/>
    <property type="match status" value="1"/>
</dbReference>
<protein>
    <recommendedName>
        <fullName evidence="4">HTH arsR-type domain-containing protein</fullName>
    </recommendedName>
</protein>
<sequence length="118" mass="13979">MYYNQRGDEMSVEHGSDECKQLIRDNVDIDFFRTVFDPVRSELIVFLASNGEMTVGDIADNYPQNRSVISRHLDIMFRYNIVQRRKEGREVYYQINRDLIVSKFQQTSENMTALMNLK</sequence>
<organism evidence="5 6">
    <name type="scientific">Furfurilactobacillus siliginis</name>
    <dbReference type="NCBI Taxonomy" id="348151"/>
    <lineage>
        <taxon>Bacteria</taxon>
        <taxon>Bacillati</taxon>
        <taxon>Bacillota</taxon>
        <taxon>Bacilli</taxon>
        <taxon>Lactobacillales</taxon>
        <taxon>Lactobacillaceae</taxon>
        <taxon>Furfurilactobacillus</taxon>
    </lineage>
</organism>
<evidence type="ECO:0000256" key="1">
    <source>
        <dbReference type="ARBA" id="ARBA00023015"/>
    </source>
</evidence>
<evidence type="ECO:0000313" key="6">
    <source>
        <dbReference type="Proteomes" id="UP000051139"/>
    </source>
</evidence>
<accession>A0A0R2L714</accession>
<dbReference type="GO" id="GO:0003700">
    <property type="term" value="F:DNA-binding transcription factor activity"/>
    <property type="evidence" value="ECO:0007669"/>
    <property type="project" value="InterPro"/>
</dbReference>
<dbReference type="STRING" id="348151.IV55_GL000505"/>
<dbReference type="InterPro" id="IPR036390">
    <property type="entry name" value="WH_DNA-bd_sf"/>
</dbReference>
<keyword evidence="2" id="KW-0238">DNA-binding</keyword>
<evidence type="ECO:0000256" key="3">
    <source>
        <dbReference type="ARBA" id="ARBA00023163"/>
    </source>
</evidence>
<dbReference type="SUPFAM" id="SSF46785">
    <property type="entry name" value="Winged helix' DNA-binding domain"/>
    <property type="match status" value="1"/>
</dbReference>
<name>A0A0R2L714_9LACO</name>
<dbReference type="NCBIfam" id="NF033788">
    <property type="entry name" value="HTH_metalloreg"/>
    <property type="match status" value="1"/>
</dbReference>
<dbReference type="CDD" id="cd00090">
    <property type="entry name" value="HTH_ARSR"/>
    <property type="match status" value="1"/>
</dbReference>